<comment type="caution">
    <text evidence="2">The sequence shown here is derived from an EMBL/GenBank/DDBJ whole genome shotgun (WGS) entry which is preliminary data.</text>
</comment>
<dbReference type="SMART" id="SM00429">
    <property type="entry name" value="IPT"/>
    <property type="match status" value="3"/>
</dbReference>
<evidence type="ECO:0000313" key="3">
    <source>
        <dbReference type="Proteomes" id="UP001620295"/>
    </source>
</evidence>
<feature type="domain" description="IPT/TIG" evidence="1">
    <location>
        <begin position="78"/>
        <end position="158"/>
    </location>
</feature>
<sequence>MPISPSSGPASGGNTVTITGSNLGGATSVRFGTKSAAIVSNTATQVVVTAPSGSGAVNVTVTTPGGSSNPLKYYYVGLPTEFSLSPAAGPVAGGNTVTIDGTGLSTATQVTFGANSATPTVLSDSQVSVAVPAGTAGSVEVTLTTSGGATDGLAYTYVAAPTITAATPNSGPPTGGTQVTVTGTALDTTQSVAFGGISAAFTVLDSTTLITTAAPTADGGAGPSEIEVTTLAGTATIAYTYVAGPGI</sequence>
<proteinExistence type="predicted"/>
<dbReference type="InterPro" id="IPR002909">
    <property type="entry name" value="IPT_dom"/>
</dbReference>
<dbReference type="PANTHER" id="PTHR22625">
    <property type="entry name" value="PLEXIN"/>
    <property type="match status" value="1"/>
</dbReference>
<name>A0ABW8LW16_9ACTN</name>
<dbReference type="PANTHER" id="PTHR22625:SF70">
    <property type="entry name" value="PLEXIN A, ISOFORM A"/>
    <property type="match status" value="1"/>
</dbReference>
<protein>
    <submittedName>
        <fullName evidence="2">IPT/TIG domain-containing protein</fullName>
    </submittedName>
</protein>
<feature type="domain" description="IPT/TIG" evidence="1">
    <location>
        <begin position="160"/>
        <end position="242"/>
    </location>
</feature>
<dbReference type="Proteomes" id="UP001620295">
    <property type="component" value="Unassembled WGS sequence"/>
</dbReference>
<dbReference type="Pfam" id="PF01833">
    <property type="entry name" value="TIG"/>
    <property type="match status" value="3"/>
</dbReference>
<evidence type="ECO:0000259" key="1">
    <source>
        <dbReference type="SMART" id="SM00429"/>
    </source>
</evidence>
<dbReference type="InterPro" id="IPR014756">
    <property type="entry name" value="Ig_E-set"/>
</dbReference>
<dbReference type="InterPro" id="IPR013783">
    <property type="entry name" value="Ig-like_fold"/>
</dbReference>
<dbReference type="Gene3D" id="2.60.40.10">
    <property type="entry name" value="Immunoglobulins"/>
    <property type="match status" value="3"/>
</dbReference>
<gene>
    <name evidence="2" type="ORF">ACI2L5_30135</name>
</gene>
<organism evidence="2 3">
    <name type="scientific">Streptomyces milbemycinicus</name>
    <dbReference type="NCBI Taxonomy" id="476552"/>
    <lineage>
        <taxon>Bacteria</taxon>
        <taxon>Bacillati</taxon>
        <taxon>Actinomycetota</taxon>
        <taxon>Actinomycetes</taxon>
        <taxon>Kitasatosporales</taxon>
        <taxon>Streptomycetaceae</taxon>
        <taxon>Streptomyces</taxon>
    </lineage>
</organism>
<accession>A0ABW8LW16</accession>
<dbReference type="SUPFAM" id="SSF81296">
    <property type="entry name" value="E set domains"/>
    <property type="match status" value="3"/>
</dbReference>
<keyword evidence="3" id="KW-1185">Reference proteome</keyword>
<dbReference type="InterPro" id="IPR031148">
    <property type="entry name" value="Plexin"/>
</dbReference>
<reference evidence="2 3" key="1">
    <citation type="submission" date="2024-11" db="EMBL/GenBank/DDBJ databases">
        <title>The Natural Products Discovery Center: Release of the First 8490 Sequenced Strains for Exploring Actinobacteria Biosynthetic Diversity.</title>
        <authorList>
            <person name="Kalkreuter E."/>
            <person name="Kautsar S.A."/>
            <person name="Yang D."/>
            <person name="Bader C.D."/>
            <person name="Teijaro C.N."/>
            <person name="Fluegel L."/>
            <person name="Davis C.M."/>
            <person name="Simpson J.R."/>
            <person name="Lauterbach L."/>
            <person name="Steele A.D."/>
            <person name="Gui C."/>
            <person name="Meng S."/>
            <person name="Li G."/>
            <person name="Viehrig K."/>
            <person name="Ye F."/>
            <person name="Su P."/>
            <person name="Kiefer A.F."/>
            <person name="Nichols A."/>
            <person name="Cepeda A.J."/>
            <person name="Yan W."/>
            <person name="Fan B."/>
            <person name="Jiang Y."/>
            <person name="Adhikari A."/>
            <person name="Zheng C.-J."/>
            <person name="Schuster L."/>
            <person name="Cowan T.M."/>
            <person name="Smanski M.J."/>
            <person name="Chevrette M.G."/>
            <person name="De Carvalho L.P.S."/>
            <person name="Shen B."/>
        </authorList>
    </citation>
    <scope>NUCLEOTIDE SEQUENCE [LARGE SCALE GENOMIC DNA]</scope>
    <source>
        <strain evidence="2 3">NPDC020863</strain>
    </source>
</reference>
<dbReference type="CDD" id="cd00102">
    <property type="entry name" value="IPT"/>
    <property type="match status" value="2"/>
</dbReference>
<dbReference type="RefSeq" id="WP_404747552.1">
    <property type="nucleotide sequence ID" value="NZ_JBJDQH010000010.1"/>
</dbReference>
<dbReference type="EMBL" id="JBJDQH010000010">
    <property type="protein sequence ID" value="MFK4269169.1"/>
    <property type="molecule type" value="Genomic_DNA"/>
</dbReference>
<feature type="domain" description="IPT/TIG" evidence="1">
    <location>
        <begin position="1"/>
        <end position="76"/>
    </location>
</feature>
<dbReference type="CDD" id="cd00603">
    <property type="entry name" value="IPT_PCSR"/>
    <property type="match status" value="1"/>
</dbReference>
<evidence type="ECO:0000313" key="2">
    <source>
        <dbReference type="EMBL" id="MFK4269169.1"/>
    </source>
</evidence>